<proteinExistence type="predicted"/>
<feature type="non-terminal residue" evidence="1">
    <location>
        <position position="1"/>
    </location>
</feature>
<sequence>VEFPELNVVEEMIRILKNMEDEININNLEDGNNWDQVIQYFDW</sequence>
<comment type="caution">
    <text evidence="1">The sequence shown here is derived from an EMBL/GenBank/DDBJ whole genome shotgun (WGS) entry which is preliminary data.</text>
</comment>
<name>A0ACA9SK78_9GLOM</name>
<reference evidence="1" key="1">
    <citation type="submission" date="2021-06" db="EMBL/GenBank/DDBJ databases">
        <authorList>
            <person name="Kallberg Y."/>
            <person name="Tangrot J."/>
            <person name="Rosling A."/>
        </authorList>
    </citation>
    <scope>NUCLEOTIDE SEQUENCE</scope>
    <source>
        <strain evidence="1">MA461A</strain>
    </source>
</reference>
<feature type="non-terminal residue" evidence="1">
    <location>
        <position position="43"/>
    </location>
</feature>
<evidence type="ECO:0000313" key="1">
    <source>
        <dbReference type="EMBL" id="CAG8842334.1"/>
    </source>
</evidence>
<evidence type="ECO:0000313" key="2">
    <source>
        <dbReference type="Proteomes" id="UP000789920"/>
    </source>
</evidence>
<dbReference type="EMBL" id="CAJVQC010133833">
    <property type="protein sequence ID" value="CAG8842334.1"/>
    <property type="molecule type" value="Genomic_DNA"/>
</dbReference>
<gene>
    <name evidence="1" type="ORF">RPERSI_LOCUS32274</name>
</gene>
<organism evidence="1 2">
    <name type="scientific">Racocetra persica</name>
    <dbReference type="NCBI Taxonomy" id="160502"/>
    <lineage>
        <taxon>Eukaryota</taxon>
        <taxon>Fungi</taxon>
        <taxon>Fungi incertae sedis</taxon>
        <taxon>Mucoromycota</taxon>
        <taxon>Glomeromycotina</taxon>
        <taxon>Glomeromycetes</taxon>
        <taxon>Diversisporales</taxon>
        <taxon>Gigasporaceae</taxon>
        <taxon>Racocetra</taxon>
    </lineage>
</organism>
<protein>
    <submittedName>
        <fullName evidence="1">14391_t:CDS:1</fullName>
    </submittedName>
</protein>
<dbReference type="Proteomes" id="UP000789920">
    <property type="component" value="Unassembled WGS sequence"/>
</dbReference>
<accession>A0ACA9SK78</accession>
<keyword evidence="2" id="KW-1185">Reference proteome</keyword>